<gene>
    <name evidence="3" type="ORF">AAJ76_1900019214</name>
</gene>
<dbReference type="InterPro" id="IPR000571">
    <property type="entry name" value="Znf_CCCH"/>
</dbReference>
<organism evidence="3 4">
    <name type="scientific">Vairimorpha ceranae</name>
    <dbReference type="NCBI Taxonomy" id="40302"/>
    <lineage>
        <taxon>Eukaryota</taxon>
        <taxon>Fungi</taxon>
        <taxon>Fungi incertae sedis</taxon>
        <taxon>Microsporidia</taxon>
        <taxon>Nosematidae</taxon>
        <taxon>Vairimorpha</taxon>
    </lineage>
</organism>
<feature type="domain" description="C3H1-type" evidence="2">
    <location>
        <begin position="4"/>
        <end position="26"/>
    </location>
</feature>
<dbReference type="SMART" id="SM00356">
    <property type="entry name" value="ZnF_C3H1"/>
    <property type="match status" value="3"/>
</dbReference>
<evidence type="ECO:0000313" key="4">
    <source>
        <dbReference type="Proteomes" id="UP000034350"/>
    </source>
</evidence>
<evidence type="ECO:0000259" key="2">
    <source>
        <dbReference type="PROSITE" id="PS50103"/>
    </source>
</evidence>
<dbReference type="RefSeq" id="XP_024331237.1">
    <property type="nucleotide sequence ID" value="XM_024474344.1"/>
</dbReference>
<evidence type="ECO:0000313" key="3">
    <source>
        <dbReference type="EMBL" id="KKO75495.1"/>
    </source>
</evidence>
<dbReference type="VEuPathDB" id="MicrosporidiaDB:AAJ76_1900019214"/>
<accession>A0A0F9WFI8</accession>
<sequence length="374" mass="42524">MLDDCYFYLYSECKLKERCRFRHNPLSKDNLILCKNWSKNKKCRLDCPLRHSLYHVVKQRSDTMCYWEDKGGCTKYRCEYKHVDPSKDEWKEPKVKLLTEIIESKNIHNNTSTISISDISEPVNDDVTISDAEFAVNKCLEDKTEYNELDKNLKVGEDTKFAIKTFELENVNVLVNDKGTSLPISTVDSDGNQQSETKVEALTFEQTLDSNNNVEQTSANSSESVLKPKSSFGNDIMGEVKRAALEDQTLETEALLLHEQSVQSTTGYTCSEKDKEAEADNFKNDNAVSSKNLTKDNLDVAVQSKCVSNNEKHSGSVEKPIEILSNISELEEKAPLKRKIVDQSLYKKSKSDSNIDIESLDKEIAEIEELLKEN</sequence>
<dbReference type="Pfam" id="PF15663">
    <property type="entry name" value="zf-CCCH_3"/>
    <property type="match status" value="1"/>
</dbReference>
<dbReference type="InterPro" id="IPR041686">
    <property type="entry name" value="Znf-CCCH_3"/>
</dbReference>
<comment type="caution">
    <text evidence="3">The sequence shown here is derived from an EMBL/GenBank/DDBJ whole genome shotgun (WGS) entry which is preliminary data.</text>
</comment>
<dbReference type="Proteomes" id="UP000034350">
    <property type="component" value="Unassembled WGS sequence"/>
</dbReference>
<reference evidence="3 4" key="1">
    <citation type="journal article" date="2015" name="Environ. Microbiol.">
        <title>Genome analyses suggest the presence of polyploidy and recent human-driven expansions in eight global populations of the honeybee pathogen Nosema ceranae.</title>
        <authorList>
            <person name="Pelin A."/>
            <person name="Selman M."/>
            <person name="Aris-Brosou S."/>
            <person name="Farinelli L."/>
            <person name="Corradi N."/>
        </authorList>
    </citation>
    <scope>NUCLEOTIDE SEQUENCE [LARGE SCALE GENOMIC DNA]</scope>
    <source>
        <strain evidence="3 4">PA08 1199</strain>
    </source>
</reference>
<keyword evidence="4" id="KW-1185">Reference proteome</keyword>
<dbReference type="Gene3D" id="4.10.1000.10">
    <property type="entry name" value="Zinc finger, CCCH-type"/>
    <property type="match status" value="1"/>
</dbReference>
<dbReference type="VEuPathDB" id="MicrosporidiaDB:G9O61_00g021180"/>
<dbReference type="GO" id="GO:0008270">
    <property type="term" value="F:zinc ion binding"/>
    <property type="evidence" value="ECO:0007669"/>
    <property type="project" value="UniProtKB-KW"/>
</dbReference>
<feature type="zinc finger region" description="C3H1-type" evidence="1">
    <location>
        <begin position="4"/>
        <end position="26"/>
    </location>
</feature>
<dbReference type="OrthoDB" id="5395350at2759"/>
<dbReference type="PROSITE" id="PS50103">
    <property type="entry name" value="ZF_C3H1"/>
    <property type="match status" value="1"/>
</dbReference>
<dbReference type="EMBL" id="JPQZ01000019">
    <property type="protein sequence ID" value="KKO75495.1"/>
    <property type="molecule type" value="Genomic_DNA"/>
</dbReference>
<protein>
    <submittedName>
        <fullName evidence="3">Zinc finger ccch domain-containing protein 11a</fullName>
    </submittedName>
</protein>
<proteinExistence type="predicted"/>
<dbReference type="VEuPathDB" id="MicrosporidiaDB:NCER_100841"/>
<dbReference type="AlphaFoldDB" id="A0A0F9WFI8"/>
<evidence type="ECO:0000256" key="1">
    <source>
        <dbReference type="PROSITE-ProRule" id="PRU00723"/>
    </source>
</evidence>
<name>A0A0F9WFI8_9MICR</name>
<keyword evidence="1" id="KW-0862">Zinc</keyword>
<dbReference type="GeneID" id="36319260"/>
<keyword evidence="1" id="KW-0863">Zinc-finger</keyword>
<dbReference type="PANTHER" id="PTHR15725">
    <property type="entry name" value="ZN-FINGER, C-X8-C-X5-C-X3-H TYPE-CONTAINING"/>
    <property type="match status" value="1"/>
</dbReference>
<keyword evidence="1" id="KW-0479">Metal-binding</keyword>
<dbReference type="PANTHER" id="PTHR15725:SF14">
    <property type="entry name" value="ZINC FINGER CCCH DOMAIN-CONTAINING PROTEIN 11A"/>
    <property type="match status" value="1"/>
</dbReference>